<protein>
    <submittedName>
        <fullName evidence="1">Uncharacterized protein</fullName>
    </submittedName>
</protein>
<reference evidence="1" key="1">
    <citation type="journal article" date="2014" name="Front. Microbiol.">
        <title>High frequency of phylogenetically diverse reductive dehalogenase-homologous genes in deep subseafloor sedimentary metagenomes.</title>
        <authorList>
            <person name="Kawai M."/>
            <person name="Futagami T."/>
            <person name="Toyoda A."/>
            <person name="Takaki Y."/>
            <person name="Nishi S."/>
            <person name="Hori S."/>
            <person name="Arai W."/>
            <person name="Tsubouchi T."/>
            <person name="Morono Y."/>
            <person name="Uchiyama I."/>
            <person name="Ito T."/>
            <person name="Fujiyama A."/>
            <person name="Inagaki F."/>
            <person name="Takami H."/>
        </authorList>
    </citation>
    <scope>NUCLEOTIDE SEQUENCE</scope>
    <source>
        <strain evidence="1">Expedition CK06-06</strain>
    </source>
</reference>
<dbReference type="AlphaFoldDB" id="X1HC60"/>
<sequence length="164" mass="18578">MASIEPYSFHWDRFPFGKITAVDEHRLPPTAASLMRNLFPNRFGNLATRPRIIKFISDYSEMLAGFAQKIVGAYVWQPVSGRDILVVAVYGSWEGVSSGTILIPLFDDEDATDFGPYEGELTFIRGDAPVRFCSYAMTNPDTGKRSNWLVVCTPYDYSRLIEYK</sequence>
<name>X1HC60_9ZZZZ</name>
<proteinExistence type="predicted"/>
<dbReference type="EMBL" id="BARU01030762">
    <property type="protein sequence ID" value="GAH66952.1"/>
    <property type="molecule type" value="Genomic_DNA"/>
</dbReference>
<gene>
    <name evidence="1" type="ORF">S03H2_48756</name>
</gene>
<feature type="non-terminal residue" evidence="1">
    <location>
        <position position="164"/>
    </location>
</feature>
<accession>X1HC60</accession>
<organism evidence="1">
    <name type="scientific">marine sediment metagenome</name>
    <dbReference type="NCBI Taxonomy" id="412755"/>
    <lineage>
        <taxon>unclassified sequences</taxon>
        <taxon>metagenomes</taxon>
        <taxon>ecological metagenomes</taxon>
    </lineage>
</organism>
<comment type="caution">
    <text evidence="1">The sequence shown here is derived from an EMBL/GenBank/DDBJ whole genome shotgun (WGS) entry which is preliminary data.</text>
</comment>
<evidence type="ECO:0000313" key="1">
    <source>
        <dbReference type="EMBL" id="GAH66952.1"/>
    </source>
</evidence>